<dbReference type="EMBL" id="AP023368">
    <property type="protein sequence ID" value="BCK01216.1"/>
    <property type="molecule type" value="Genomic_DNA"/>
</dbReference>
<dbReference type="AlphaFoldDB" id="A0A7M3S9E8"/>
<reference evidence="7 8" key="1">
    <citation type="submission" date="2020-08" db="EMBL/GenBank/DDBJ databases">
        <title>Draft genome sequencing of an Anaerocolumna strain isolated from anoxic soil subjected to BSD treatment.</title>
        <authorList>
            <person name="Uek A."/>
            <person name="Tonouchi A."/>
        </authorList>
    </citation>
    <scope>NUCLEOTIDE SEQUENCE [LARGE SCALE GENOMIC DNA]</scope>
    <source>
        <strain evidence="7 8">CTTW</strain>
    </source>
</reference>
<dbReference type="Pfam" id="PF08240">
    <property type="entry name" value="ADH_N"/>
    <property type="match status" value="1"/>
</dbReference>
<dbReference type="InterPro" id="IPR036291">
    <property type="entry name" value="NAD(P)-bd_dom_sf"/>
</dbReference>
<evidence type="ECO:0000256" key="3">
    <source>
        <dbReference type="ARBA" id="ARBA00022723"/>
    </source>
</evidence>
<dbReference type="PANTHER" id="PTHR43350">
    <property type="entry name" value="NAD-DEPENDENT ALCOHOL DEHYDROGENASE"/>
    <property type="match status" value="1"/>
</dbReference>
<keyword evidence="3" id="KW-0479">Metal-binding</keyword>
<organism evidence="7 8">
    <name type="scientific">Anaerocolumna chitinilytica</name>
    <dbReference type="NCBI Taxonomy" id="1727145"/>
    <lineage>
        <taxon>Bacteria</taxon>
        <taxon>Bacillati</taxon>
        <taxon>Bacillota</taxon>
        <taxon>Clostridia</taxon>
        <taxon>Lachnospirales</taxon>
        <taxon>Lachnospiraceae</taxon>
        <taxon>Anaerocolumna</taxon>
    </lineage>
</organism>
<keyword evidence="8" id="KW-1185">Reference proteome</keyword>
<dbReference type="PANTHER" id="PTHR43350:SF19">
    <property type="entry name" value="D-GULOSIDE 3-DEHYDROGENASE"/>
    <property type="match status" value="1"/>
</dbReference>
<dbReference type="SUPFAM" id="SSF50129">
    <property type="entry name" value="GroES-like"/>
    <property type="match status" value="1"/>
</dbReference>
<dbReference type="InterPro" id="IPR013154">
    <property type="entry name" value="ADH-like_N"/>
</dbReference>
<dbReference type="Gene3D" id="3.40.50.720">
    <property type="entry name" value="NAD(P)-binding Rossmann-like Domain"/>
    <property type="match status" value="1"/>
</dbReference>
<proteinExistence type="inferred from homology"/>
<evidence type="ECO:0000313" key="7">
    <source>
        <dbReference type="EMBL" id="BCK01216.1"/>
    </source>
</evidence>
<dbReference type="SUPFAM" id="SSF51735">
    <property type="entry name" value="NAD(P)-binding Rossmann-fold domains"/>
    <property type="match status" value="1"/>
</dbReference>
<dbReference type="GO" id="GO:0046872">
    <property type="term" value="F:metal ion binding"/>
    <property type="evidence" value="ECO:0007669"/>
    <property type="project" value="UniProtKB-KW"/>
</dbReference>
<keyword evidence="4" id="KW-0862">Zinc</keyword>
<comment type="cofactor">
    <cofactor evidence="1">
        <name>Zn(2+)</name>
        <dbReference type="ChEBI" id="CHEBI:29105"/>
    </cofactor>
</comment>
<dbReference type="RefSeq" id="WP_185256809.1">
    <property type="nucleotide sequence ID" value="NZ_AP023368.1"/>
</dbReference>
<evidence type="ECO:0000256" key="5">
    <source>
        <dbReference type="ARBA" id="ARBA00023002"/>
    </source>
</evidence>
<name>A0A7M3S9E8_9FIRM</name>
<evidence type="ECO:0000259" key="6">
    <source>
        <dbReference type="Pfam" id="PF08240"/>
    </source>
</evidence>
<dbReference type="Proteomes" id="UP000515703">
    <property type="component" value="Chromosome"/>
</dbReference>
<feature type="domain" description="Alcohol dehydrogenase-like N-terminal" evidence="6">
    <location>
        <begin position="25"/>
        <end position="131"/>
    </location>
</feature>
<comment type="similarity">
    <text evidence="2">Belongs to the zinc-containing alcohol dehydrogenase family.</text>
</comment>
<sequence>MIGRIYRLMDTKRIEMKQREIVIAPDTVLVRPEYLSICAADQRYYLGQRRKEILRSKLPMALIHEATGTVIKDFSGTFQSGAKVVLLPLDEGKEPDVKANYRQDSKFASSSVDGFMRDIVAISSDRLLTIDDSSLYVFTEVLSVALGAIKAFETVKISSADSIGVWGDGSMGFITALALRCKYPQSKIYVFGKFTRKLSKFSFATRKYYIDDIPSNLTVNHAFECVGGKKSEEAIKQIIDCIIPQGVINLMGVSENVVCIDTRKVLDKGLKLVGNSRSDRSDFEDAIKMIRENEICRKYIGLLTSDSIDIKNENDIVRWFEQDTLNDFKTVGRWLI</sequence>
<keyword evidence="5" id="KW-0560">Oxidoreductase</keyword>
<evidence type="ECO:0000256" key="2">
    <source>
        <dbReference type="ARBA" id="ARBA00008072"/>
    </source>
</evidence>
<gene>
    <name evidence="7" type="ORF">bsdcttw_42560</name>
</gene>
<dbReference type="KEGG" id="acht:bsdcttw_42560"/>
<evidence type="ECO:0000313" key="8">
    <source>
        <dbReference type="Proteomes" id="UP000515703"/>
    </source>
</evidence>
<dbReference type="InterPro" id="IPR011032">
    <property type="entry name" value="GroES-like_sf"/>
</dbReference>
<dbReference type="GO" id="GO:0016491">
    <property type="term" value="F:oxidoreductase activity"/>
    <property type="evidence" value="ECO:0007669"/>
    <property type="project" value="UniProtKB-KW"/>
</dbReference>
<evidence type="ECO:0000256" key="1">
    <source>
        <dbReference type="ARBA" id="ARBA00001947"/>
    </source>
</evidence>
<reference evidence="7 8" key="2">
    <citation type="submission" date="2020-08" db="EMBL/GenBank/DDBJ databases">
        <authorList>
            <person name="Ueki A."/>
            <person name="Tonouchi A."/>
        </authorList>
    </citation>
    <scope>NUCLEOTIDE SEQUENCE [LARGE SCALE GENOMIC DNA]</scope>
    <source>
        <strain evidence="7 8">CTTW</strain>
    </source>
</reference>
<accession>A0A7M3S9E8</accession>
<evidence type="ECO:0000256" key="4">
    <source>
        <dbReference type="ARBA" id="ARBA00022833"/>
    </source>
</evidence>
<dbReference type="Gene3D" id="3.90.180.10">
    <property type="entry name" value="Medium-chain alcohol dehydrogenases, catalytic domain"/>
    <property type="match status" value="1"/>
</dbReference>
<protein>
    <submittedName>
        <fullName evidence="7">Zinc-binding dehydrogenase</fullName>
    </submittedName>
</protein>